<evidence type="ECO:0000256" key="2">
    <source>
        <dbReference type="ARBA" id="ARBA00008847"/>
    </source>
</evidence>
<gene>
    <name evidence="11" type="ORF">METZ01_LOCUS485083</name>
</gene>
<evidence type="ECO:0000256" key="4">
    <source>
        <dbReference type="ARBA" id="ARBA00021923"/>
    </source>
</evidence>
<dbReference type="InterPro" id="IPR011060">
    <property type="entry name" value="RibuloseP-bd_barrel"/>
</dbReference>
<feature type="domain" description="Orotidine 5'-phosphate decarboxylase" evidence="10">
    <location>
        <begin position="18"/>
        <end position="124"/>
    </location>
</feature>
<comment type="catalytic activity">
    <reaction evidence="9">
        <text>orotidine 5'-phosphate + H(+) = UMP + CO2</text>
        <dbReference type="Rhea" id="RHEA:11596"/>
        <dbReference type="ChEBI" id="CHEBI:15378"/>
        <dbReference type="ChEBI" id="CHEBI:16526"/>
        <dbReference type="ChEBI" id="CHEBI:57538"/>
        <dbReference type="ChEBI" id="CHEBI:57865"/>
        <dbReference type="EC" id="4.1.1.23"/>
    </reaction>
</comment>
<evidence type="ECO:0000259" key="10">
    <source>
        <dbReference type="Pfam" id="PF00215"/>
    </source>
</evidence>
<evidence type="ECO:0000313" key="11">
    <source>
        <dbReference type="EMBL" id="SVE32229.1"/>
    </source>
</evidence>
<evidence type="ECO:0000256" key="9">
    <source>
        <dbReference type="ARBA" id="ARBA00049157"/>
    </source>
</evidence>
<keyword evidence="7" id="KW-0456">Lyase</keyword>
<dbReference type="GO" id="GO:0004590">
    <property type="term" value="F:orotidine-5'-phosphate decarboxylase activity"/>
    <property type="evidence" value="ECO:0007669"/>
    <property type="project" value="UniProtKB-EC"/>
</dbReference>
<dbReference type="SUPFAM" id="SSF51366">
    <property type="entry name" value="Ribulose-phoshate binding barrel"/>
    <property type="match status" value="1"/>
</dbReference>
<comment type="pathway">
    <text evidence="1">Pyrimidine metabolism; UMP biosynthesis via de novo pathway; UMP from orotate: step 2/2.</text>
</comment>
<dbReference type="InterPro" id="IPR013785">
    <property type="entry name" value="Aldolase_TIM"/>
</dbReference>
<evidence type="ECO:0000256" key="1">
    <source>
        <dbReference type="ARBA" id="ARBA00004861"/>
    </source>
</evidence>
<evidence type="ECO:0000256" key="5">
    <source>
        <dbReference type="ARBA" id="ARBA00022793"/>
    </source>
</evidence>
<evidence type="ECO:0000256" key="7">
    <source>
        <dbReference type="ARBA" id="ARBA00023239"/>
    </source>
</evidence>
<evidence type="ECO:0000256" key="6">
    <source>
        <dbReference type="ARBA" id="ARBA00022975"/>
    </source>
</evidence>
<dbReference type="AlphaFoldDB" id="A0A383CJJ0"/>
<organism evidence="11">
    <name type="scientific">marine metagenome</name>
    <dbReference type="NCBI Taxonomy" id="408172"/>
    <lineage>
        <taxon>unclassified sequences</taxon>
        <taxon>metagenomes</taxon>
        <taxon>ecological metagenomes</taxon>
    </lineage>
</organism>
<dbReference type="GO" id="GO:0044205">
    <property type="term" value="P:'de novo' UMP biosynthetic process"/>
    <property type="evidence" value="ECO:0007669"/>
    <property type="project" value="UniProtKB-UniPathway"/>
</dbReference>
<dbReference type="CDD" id="cd04725">
    <property type="entry name" value="OMP_decarboxylase_like"/>
    <property type="match status" value="1"/>
</dbReference>
<dbReference type="PANTHER" id="PTHR43375:SF1">
    <property type="entry name" value="OROTIDINE 5'-PHOSPHATE DECARBOXYLASE"/>
    <property type="match status" value="1"/>
</dbReference>
<dbReference type="Gene3D" id="3.20.20.70">
    <property type="entry name" value="Aldolase class I"/>
    <property type="match status" value="1"/>
</dbReference>
<comment type="similarity">
    <text evidence="2">Belongs to the OMP decarboxylase family. Type 2 subfamily.</text>
</comment>
<name>A0A383CJJ0_9ZZZZ</name>
<keyword evidence="6" id="KW-0665">Pyrimidine biosynthesis</keyword>
<accession>A0A383CJJ0</accession>
<evidence type="ECO:0000256" key="3">
    <source>
        <dbReference type="ARBA" id="ARBA00012321"/>
    </source>
</evidence>
<dbReference type="PANTHER" id="PTHR43375">
    <property type="entry name" value="OROTIDINE 5'-PHOSPHATE DECARBOXYLASE"/>
    <property type="match status" value="1"/>
</dbReference>
<dbReference type="InterPro" id="IPR018089">
    <property type="entry name" value="OMPdecase_AS"/>
</dbReference>
<feature type="non-terminal residue" evidence="11">
    <location>
        <position position="1"/>
    </location>
</feature>
<keyword evidence="5" id="KW-0210">Decarboxylase</keyword>
<dbReference type="GO" id="GO:0006207">
    <property type="term" value="P:'de novo' pyrimidine nucleobase biosynthetic process"/>
    <property type="evidence" value="ECO:0007669"/>
    <property type="project" value="InterPro"/>
</dbReference>
<dbReference type="Pfam" id="PF00215">
    <property type="entry name" value="OMPdecase"/>
    <property type="match status" value="1"/>
</dbReference>
<dbReference type="NCBIfam" id="TIGR02127">
    <property type="entry name" value="pyrF_sub2"/>
    <property type="match status" value="1"/>
</dbReference>
<dbReference type="EMBL" id="UINC01209276">
    <property type="protein sequence ID" value="SVE32229.1"/>
    <property type="molecule type" value="Genomic_DNA"/>
</dbReference>
<dbReference type="EC" id="4.1.1.23" evidence="3"/>
<evidence type="ECO:0000256" key="8">
    <source>
        <dbReference type="ARBA" id="ARBA00033428"/>
    </source>
</evidence>
<dbReference type="InterPro" id="IPR011995">
    <property type="entry name" value="OMPdecase_type-2"/>
</dbReference>
<sequence>VGLDPDPNRLPKGVNLKDFLFSIVDATSDLVASYKPNVAFFEREGVAGYRLLQELIEIIPEHIPVILDAKRGDVGHTAAAYATAVFDVMKADAVTVNPYLGTDSLRPFLDRTEKGVFILCKTSNA</sequence>
<proteinExistence type="inferred from homology"/>
<dbReference type="InterPro" id="IPR001754">
    <property type="entry name" value="OMPdeCOase_dom"/>
</dbReference>
<feature type="non-terminal residue" evidence="11">
    <location>
        <position position="125"/>
    </location>
</feature>
<protein>
    <recommendedName>
        <fullName evidence="4">Orotidine 5'-phosphate decarboxylase</fullName>
        <ecNumber evidence="3">4.1.1.23</ecNumber>
    </recommendedName>
    <alternativeName>
        <fullName evidence="8">OMP decarboxylase</fullName>
    </alternativeName>
</protein>
<dbReference type="PROSITE" id="PS00156">
    <property type="entry name" value="OMPDECASE"/>
    <property type="match status" value="1"/>
</dbReference>
<dbReference type="UniPathway" id="UPA00070">
    <property type="reaction ID" value="UER00120"/>
</dbReference>
<reference evidence="11" key="1">
    <citation type="submission" date="2018-05" db="EMBL/GenBank/DDBJ databases">
        <authorList>
            <person name="Lanie J.A."/>
            <person name="Ng W.-L."/>
            <person name="Kazmierczak K.M."/>
            <person name="Andrzejewski T.M."/>
            <person name="Davidsen T.M."/>
            <person name="Wayne K.J."/>
            <person name="Tettelin H."/>
            <person name="Glass J.I."/>
            <person name="Rusch D."/>
            <person name="Podicherti R."/>
            <person name="Tsui H.-C.T."/>
            <person name="Winkler M.E."/>
        </authorList>
    </citation>
    <scope>NUCLEOTIDE SEQUENCE</scope>
</reference>